<name>A0A625B4T4_SALEN</name>
<accession>A0A625B4T4</accession>
<proteinExistence type="predicted"/>
<sequence length="25" mass="3070">MHYFFIIIIWLLSINTAWADCWLQA</sequence>
<evidence type="ECO:0000313" key="1">
    <source>
        <dbReference type="EMBL" id="ECZ7964662.1"/>
    </source>
</evidence>
<organism evidence="1">
    <name type="scientific">Salmonella enteritidis</name>
    <dbReference type="NCBI Taxonomy" id="149539"/>
    <lineage>
        <taxon>Bacteria</taxon>
        <taxon>Pseudomonadati</taxon>
        <taxon>Pseudomonadota</taxon>
        <taxon>Gammaproteobacteria</taxon>
        <taxon>Enterobacterales</taxon>
        <taxon>Enterobacteriaceae</taxon>
        <taxon>Salmonella</taxon>
    </lineage>
</organism>
<gene>
    <name evidence="1" type="ORF">AIE92_06715</name>
</gene>
<feature type="non-terminal residue" evidence="1">
    <location>
        <position position="25"/>
    </location>
</feature>
<protein>
    <submittedName>
        <fullName evidence="1">Invasion protein IagB</fullName>
    </submittedName>
</protein>
<dbReference type="AlphaFoldDB" id="A0A625B4T4"/>
<comment type="caution">
    <text evidence="1">The sequence shown here is derived from an EMBL/GenBank/DDBJ whole genome shotgun (WGS) entry which is preliminary data.</text>
</comment>
<reference evidence="1" key="1">
    <citation type="submission" date="2018-07" db="EMBL/GenBank/DDBJ databases">
        <authorList>
            <consortium name="GenomeTrakr network: Whole genome sequencing for foodborne pathogen traceback"/>
        </authorList>
    </citation>
    <scope>NUCLEOTIDE SEQUENCE</scope>
    <source>
        <strain evidence="1">FDA00003859</strain>
    </source>
</reference>
<dbReference type="EMBL" id="AALHWM010000013">
    <property type="protein sequence ID" value="ECZ7964662.1"/>
    <property type="molecule type" value="Genomic_DNA"/>
</dbReference>